<dbReference type="RefSeq" id="YP_009701099.1">
    <property type="nucleotide sequence ID" value="NC_044894.1"/>
</dbReference>
<feature type="compositionally biased region" description="Basic and acidic residues" evidence="2">
    <location>
        <begin position="1549"/>
        <end position="1572"/>
    </location>
</feature>
<comment type="subcellular location">
    <subcellularLocation>
        <location evidence="1">Plastid</location>
        <location evidence="1">Chloroplast inner membrane</location>
    </subcellularLocation>
</comment>
<dbReference type="InterPro" id="IPR008896">
    <property type="entry name" value="TIC214"/>
</dbReference>
<reference evidence="3" key="2">
    <citation type="submission" date="2019-05" db="EMBL/GenBank/DDBJ databases">
        <authorList>
            <person name="Qu X.-J."/>
            <person name="Fan S.-J."/>
            <person name="Wicke S."/>
            <person name="Yi T.-S."/>
        </authorList>
    </citation>
    <scope>NUCLEOTIDE SEQUENCE</scope>
</reference>
<feature type="transmembrane region" description="Helical" evidence="1">
    <location>
        <begin position="134"/>
        <end position="153"/>
    </location>
</feature>
<feature type="transmembrane region" description="Helical" evidence="1">
    <location>
        <begin position="222"/>
        <end position="240"/>
    </location>
</feature>
<evidence type="ECO:0000313" key="3">
    <source>
        <dbReference type="EMBL" id="QEQ14305.1"/>
    </source>
</evidence>
<feature type="compositionally biased region" description="Basic and acidic residues" evidence="2">
    <location>
        <begin position="1766"/>
        <end position="1788"/>
    </location>
</feature>
<keyword evidence="1" id="KW-1133">Transmembrane helix</keyword>
<feature type="transmembrane region" description="Helical" evidence="1">
    <location>
        <begin position="173"/>
        <end position="201"/>
    </location>
</feature>
<dbReference type="EMBL" id="MN016936">
    <property type="protein sequence ID" value="QEQ14305.1"/>
    <property type="molecule type" value="Genomic_DNA"/>
</dbReference>
<evidence type="ECO:0000256" key="2">
    <source>
        <dbReference type="SAM" id="MobiDB-lite"/>
    </source>
</evidence>
<proteinExistence type="inferred from homology"/>
<feature type="compositionally biased region" description="Basic and acidic residues" evidence="2">
    <location>
        <begin position="2034"/>
        <end position="2048"/>
    </location>
</feature>
<keyword evidence="1" id="KW-0813">Transport</keyword>
<keyword evidence="1 3" id="KW-0934">Plastid</keyword>
<protein>
    <recommendedName>
        <fullName evidence="1">Protein TIC 214</fullName>
    </recommendedName>
    <alternativeName>
        <fullName evidence="1">Translocon at the inner envelope membrane of chloroplasts 214</fullName>
    </alternativeName>
</protein>
<feature type="transmembrane region" description="Helical" evidence="1">
    <location>
        <begin position="20"/>
        <end position="41"/>
    </location>
</feature>
<accession>A0A5J6CE51</accession>
<feature type="region of interest" description="Disordered" evidence="2">
    <location>
        <begin position="1766"/>
        <end position="1795"/>
    </location>
</feature>
<sequence length="2330" mass="277178">MEPNKMPRTFVMFMSGWLRAYNFILLFGLFYGFLSTLPLSLPHIYFTRSFILEHDARKRSELRKKYIGPEKRFRVSESQVIFSGSLLAQAIVFLSIYCAPISGAFFKPHAMLFLALPIVFGILYRFINDISSSRIYLLLMGIVLQLMNPLLFFSDSAFPRLINLFLFRYTENLVFVISVFLGWLSGQILFLKLATFFCLRIEYDSALFGSRYSRSKRYIRETFRILFFAYFFLFCFGGNTTTPPFTKRFNEQLFGEEVLVEPFYTVQESIQELREKEKGKKTRVRLSTKSGDKRMFKKKEPPILVQIDNATAIKDTEDDEVQEGSNTTKEPKPYPVECLISPWVGKTWPNIFYDYRRWNWPLRYIEVEPENIVQGHFLGLLKTEVSDYFFDTCISDGRRRLCFTYPPSARFSAKMIRQKMAFFLGHSGSEMNCPNEDRVDKWNVAKANRRDYLGRELEDRVKALSKGSPILDVVEKRVKFSTESGTCLPEIEDPFLSGPFRGIMEHSRSAWIPLSKKISDEDILVQELSERLREQPSTPEEEKKTTLTIEEIQSILELIKKNKTLEETRTKLLKAKEIRFLVKTVMNKLKKLIRFSKKLCLFFDEKKLPFLEKHGKNERISNTPEEAQIYAQREDEDIIQIMDELIFEFSLFIKKNEKKNSNITDRNLIDNLKEGSLSGKNALGHLMDKFFFLVDKKLSFLEESEKNEQISDQEKEDLEKGISAHMLFFPENKKVKSIFKFWLPLFDPFRKRKVGLKKLEKSVISERKVERALDPNIHALFNKIFLNEFKLSEIKRDVPFWASKLLTGPYDDFGKEKDLDVSTPEVRSALVLDPQGEDIRIVSWIWETDDDRKMVKGSMRAQRRNLNTWMLMDLYVRSSFFVRYSEMGVKSEEIKRKSKRKANFYVKANWLKPSRRRLRKMYRSFLTRAEENRLEELTWMDEELMQLIRSFCLITLLYIRKYILVPSFVITKSIVRTFLFQFPEWKEDWDDWTKEMYVICDYDGVEYSETQYPEDFWEIGIQIKILSPFRFKPWREEHSGGDAGYLTMNPIVLTEQPFSDAAHDSENKRREDLFQVLWEDFLGPIRRFWGPRIKELIARIKELIRPAIEHIKKFIRLMNFLIWQVIGHIKEWIKKIKLDTWIEYIKELIGQLIERIKKFIRYLKELIERAIERIKKLIGRAMKRIKWIKESELQPGNKSIESLELNDRVTSQLQIKTKPRVEDKSVIETRLNVKERNEEIQQIREKYLLNLDIRAELKKEIDQYSHDIGSRLKNKPEFKNRIREINARRRGVRFNNDRNSRYFKKLYLRRKLLVINFKLSIIHLNNSILEFFDLSKRKIAAIIDNISNTKWTTEKTQDFKAGPAEISQAYVFHKMWQIRTTNKSYAKDLLKYRTSSPLIKKNIKELLDTQGILESKQPQDLRTNKWTQWLKFCYGYRVAKTKSSLFSQIWSRIAPKKRINRHQWSKREFESFIGMLQKWNKRYRYDLLASNYLSYEKEHIHRPLVQDMAVRNIPDHPNTNKKTRKSLVSNFFALDKSDLKLGKAKLDRTELNKSDDKHENDKESDQRGEKKGKGVIGKKRNLYYVDIFAHEIKTDQINEIETDQSFSESNLKPKESKTDINQKEDESLLIEFLDGYKFLKSYWFFPIFAENLELSEVIQTIRSDITPLIEYCQMHLPVDQYLSELNSYYFELCKERHKEVKDHDKINEIRNNLNRLNVSLDKLSPHMDNFMKKAYAKSDLKLPWLKPDVSLKLVVKKKKISKKPLEEETKQLVPEKTEATPEETRTTLEETEATPETKIQMIREEISKLIREEAEQVLKQPTIEENEIQAECKAFYEVPLRDYLRQADHTIFIPLNKVMEKARLTKEITTYKKKLAEAIDAFHSISTKREGMSESDFWRSALWENLNNIMNEVAELDGFPTIQMNKLHTLRIVFTDLKTAIGKQPKKQRNEEERDDNDKKAYNELKFQLEPKEGDTKNVGIQANRIGAKMNTEHISRNGSVPLLKEELWFLYQYEYIVNTLDFLLYSESNKSEDKSESNEVETAEKVHENKRKVHKERPLSTRAIRQVQKICNRNDATDVVTFLHTFYSKKYPEILELEHLIKEKHVYRYVMNCLSFHDCSNYWALLGCYDDRSLIDQMLFNMWLDPLVCLSPVLRDIKVLKLNTKFREGLYVDLSDRSVRRILNEKVSSSLIFEDILLPRRRREFRILNRFNLENNPGQESTGCSDGKEYVQNDEEFMEKNQYIGMDPTQRMKRFLWPRYRVEDLICMNRHWWNRHKRSRSVLKVRMYPKMDNWNSWENLFFLITEYTIKLIFLMHSVIKKIPFFFPTK</sequence>
<name>A0A5J6CE51_9CONI</name>
<keyword evidence="1" id="KW-0812">Transmembrane</keyword>
<comment type="similarity">
    <text evidence="1">Belongs to the TIC214 family.</text>
</comment>
<keyword evidence="1" id="KW-0472">Membrane</keyword>
<dbReference type="GeneID" id="41854212"/>
<comment type="function">
    <text evidence="1">Involved in protein precursor import into chloroplasts. May be part of an intermediate translocation complex acting as a protein-conducting channel at the inner envelope.</text>
</comment>
<dbReference type="GO" id="GO:0009706">
    <property type="term" value="C:chloroplast inner membrane"/>
    <property type="evidence" value="ECO:0007669"/>
    <property type="project" value="UniProtKB-SubCell"/>
</dbReference>
<keyword evidence="1" id="KW-1001">Plastid inner membrane</keyword>
<feature type="region of interest" description="Disordered" evidence="2">
    <location>
        <begin position="2034"/>
        <end position="2053"/>
    </location>
</feature>
<dbReference type="PANTHER" id="PTHR33163">
    <property type="entry name" value="PROTEIN TIC 214-RELATED"/>
    <property type="match status" value="1"/>
</dbReference>
<gene>
    <name evidence="3" type="primary">ycf1</name>
    <name evidence="1" type="synonym">TIC214</name>
</gene>
<feature type="transmembrane region" description="Helical" evidence="1">
    <location>
        <begin position="109"/>
        <end position="127"/>
    </location>
</feature>
<keyword evidence="1" id="KW-0653">Protein transport</keyword>
<geneLocation type="chloroplast" evidence="3"/>
<feature type="region of interest" description="Disordered" evidence="2">
    <location>
        <begin position="1549"/>
        <end position="1573"/>
    </location>
</feature>
<keyword evidence="1 3" id="KW-0150">Chloroplast</keyword>
<dbReference type="Pfam" id="PF05758">
    <property type="entry name" value="Ycf1"/>
    <property type="match status" value="2"/>
</dbReference>
<dbReference type="GO" id="GO:0015031">
    <property type="term" value="P:protein transport"/>
    <property type="evidence" value="ECO:0007669"/>
    <property type="project" value="UniProtKB-KW"/>
</dbReference>
<reference evidence="3" key="1">
    <citation type="journal article" date="2019" name="Genome Biol. Evol.">
        <title>Plastome Reduction in the Only Parasitic Gymnosperm Parasitaxus Is Due to Losses of Photosynthesis but Not Housekeeping Genes and Apparently Involves the Secondary Gain of a Large Inverted Repeat.</title>
        <authorList>
            <person name="Qu X.J."/>
            <person name="Fan S.J."/>
            <person name="Wicke S."/>
            <person name="Yi T.S."/>
        </authorList>
    </citation>
    <scope>NUCLEOTIDE SEQUENCE</scope>
</reference>
<dbReference type="PANTHER" id="PTHR33163:SF40">
    <property type="entry name" value="PROTEIN TIC 214"/>
    <property type="match status" value="1"/>
</dbReference>
<feature type="transmembrane region" description="Helical" evidence="1">
    <location>
        <begin position="80"/>
        <end position="103"/>
    </location>
</feature>
<comment type="subunit">
    <text evidence="1">Part of the Tic complex.</text>
</comment>
<evidence type="ECO:0000256" key="1">
    <source>
        <dbReference type="RuleBase" id="RU364085"/>
    </source>
</evidence>
<organism evidence="3">
    <name type="scientific">Parasitaxus usta</name>
    <dbReference type="NCBI Taxonomy" id="56899"/>
    <lineage>
        <taxon>Eukaryota</taxon>
        <taxon>Viridiplantae</taxon>
        <taxon>Streptophyta</taxon>
        <taxon>Embryophyta</taxon>
        <taxon>Tracheophyta</taxon>
        <taxon>Spermatophyta</taxon>
        <taxon>Pinopsida</taxon>
        <taxon>Pinidae</taxon>
        <taxon>Conifers II</taxon>
        <taxon>Araucariales</taxon>
        <taxon>Podocarpaceae</taxon>
        <taxon>Parasitaxus</taxon>
    </lineage>
</organism>